<sequence length="167" mass="19215">MPFIDIRKQMPSLDTQEIYQQYLFPRPSSQYRIISNTFAIGFCGFFYGIGKALQKHYSKFIQSNKYCFYGLLTGYTHQQFNEIGSGILIRNFGIDQYWVSNTAAGTINCLIIYSCMQLKKSESGQLIKAQKFAGGICLISMFLDLLSQVQRRLILQYIQKGDEGKKH</sequence>
<comment type="caution">
    <text evidence="1">The sequence shown here is derived from an EMBL/GenBank/DDBJ whole genome shotgun (WGS) entry which is preliminary data.</text>
</comment>
<accession>A0A8S1PX56</accession>
<dbReference type="EMBL" id="CAJJDM010000136">
    <property type="protein sequence ID" value="CAD8107258.1"/>
    <property type="molecule type" value="Genomic_DNA"/>
</dbReference>
<name>A0A8S1PX56_PARPR</name>
<evidence type="ECO:0000313" key="1">
    <source>
        <dbReference type="EMBL" id="CAD8107258.1"/>
    </source>
</evidence>
<dbReference type="OMA" id="QSNKYCF"/>
<evidence type="ECO:0000313" key="2">
    <source>
        <dbReference type="Proteomes" id="UP000688137"/>
    </source>
</evidence>
<dbReference type="Proteomes" id="UP000688137">
    <property type="component" value="Unassembled WGS sequence"/>
</dbReference>
<dbReference type="AlphaFoldDB" id="A0A8S1PX56"/>
<gene>
    <name evidence="1" type="ORF">PPRIM_AZ9-3.1.T1330078</name>
</gene>
<organism evidence="1 2">
    <name type="scientific">Paramecium primaurelia</name>
    <dbReference type="NCBI Taxonomy" id="5886"/>
    <lineage>
        <taxon>Eukaryota</taxon>
        <taxon>Sar</taxon>
        <taxon>Alveolata</taxon>
        <taxon>Ciliophora</taxon>
        <taxon>Intramacronucleata</taxon>
        <taxon>Oligohymenophorea</taxon>
        <taxon>Peniculida</taxon>
        <taxon>Parameciidae</taxon>
        <taxon>Paramecium</taxon>
    </lineage>
</organism>
<proteinExistence type="predicted"/>
<reference evidence="1" key="1">
    <citation type="submission" date="2021-01" db="EMBL/GenBank/DDBJ databases">
        <authorList>
            <consortium name="Genoscope - CEA"/>
            <person name="William W."/>
        </authorList>
    </citation>
    <scope>NUCLEOTIDE SEQUENCE</scope>
</reference>
<protein>
    <submittedName>
        <fullName evidence="1">Uncharacterized protein</fullName>
    </submittedName>
</protein>
<keyword evidence="2" id="KW-1185">Reference proteome</keyword>